<evidence type="ECO:0000313" key="8">
    <source>
        <dbReference type="RefSeq" id="XP_017031603.1"/>
    </source>
</evidence>
<dbReference type="AlphaFoldDB" id="A0A6P4JAH0"/>
<evidence type="ECO:0000256" key="5">
    <source>
        <dbReference type="ARBA" id="ARBA00072681"/>
    </source>
</evidence>
<keyword evidence="2" id="KW-0540">Nuclease</keyword>
<accession>A0A6P4JAH0</accession>
<evidence type="ECO:0000256" key="1">
    <source>
        <dbReference type="ARBA" id="ARBA00009921"/>
    </source>
</evidence>
<dbReference type="GeneID" id="108081113"/>
<dbReference type="PANTHER" id="PTHR11046:SF0">
    <property type="entry name" value="OLIGORIBONUCLEASE, MITOCHONDRIAL"/>
    <property type="match status" value="1"/>
</dbReference>
<dbReference type="Proteomes" id="UP001652661">
    <property type="component" value="Chromosome 3R"/>
</dbReference>
<gene>
    <name evidence="8" type="primary">LOC108081113</name>
</gene>
<dbReference type="InterPro" id="IPR022894">
    <property type="entry name" value="Oligoribonuclease"/>
</dbReference>
<comment type="similarity">
    <text evidence="1">Belongs to the oligoribonuclease family.</text>
</comment>
<dbReference type="Pfam" id="PF00929">
    <property type="entry name" value="RNase_T"/>
    <property type="match status" value="1"/>
</dbReference>
<dbReference type="SMART" id="SM00479">
    <property type="entry name" value="EXOIII"/>
    <property type="match status" value="1"/>
</dbReference>
<name>A0A6P4JAH0_DROKI</name>
<dbReference type="InterPro" id="IPR036397">
    <property type="entry name" value="RNaseH_sf"/>
</dbReference>
<evidence type="ECO:0000259" key="6">
    <source>
        <dbReference type="SMART" id="SM00479"/>
    </source>
</evidence>
<dbReference type="RefSeq" id="XP_017031603.1">
    <property type="nucleotide sequence ID" value="XM_017176114.2"/>
</dbReference>
<dbReference type="SUPFAM" id="SSF53098">
    <property type="entry name" value="Ribonuclease H-like"/>
    <property type="match status" value="1"/>
</dbReference>
<proteinExistence type="inferred from homology"/>
<dbReference type="NCBIfam" id="NF003765">
    <property type="entry name" value="PRK05359.1"/>
    <property type="match status" value="1"/>
</dbReference>
<reference evidence="8" key="1">
    <citation type="submission" date="2025-08" db="UniProtKB">
        <authorList>
            <consortium name="RefSeq"/>
        </authorList>
    </citation>
    <scope>IDENTIFICATION</scope>
    <source>
        <strain evidence="8">14028-0561.14</strain>
        <tissue evidence="8">Whole fly</tissue>
    </source>
</reference>
<sequence length="217" mass="25211">MFPRLQRLACLLGLFERHSWRCVASSQIAKMSSSRSVCGTDTDLVWMDLEMTGLDIEKDKILEVSCIITDQDLNVKSEGPCFAINHPQEVYESMTEWCIKHHNESGLVSRCKSSSVKPDQAAELLLSYLKENIPQRKCPLAGNSVYMDRLFLRRFMPTVDEYLHYRIVDVSTIKELARRWHPEVVSNAPKKTFAHRSLEDIYESISELKYYKQNLFR</sequence>
<keyword evidence="3" id="KW-0378">Hydrolase</keyword>
<evidence type="ECO:0000256" key="2">
    <source>
        <dbReference type="ARBA" id="ARBA00022722"/>
    </source>
</evidence>
<dbReference type="CDD" id="cd06135">
    <property type="entry name" value="Orn"/>
    <property type="match status" value="1"/>
</dbReference>
<dbReference type="InterPro" id="IPR012337">
    <property type="entry name" value="RNaseH-like_sf"/>
</dbReference>
<organism evidence="7 8">
    <name type="scientific">Drosophila kikkawai</name>
    <name type="common">Fruit fly</name>
    <dbReference type="NCBI Taxonomy" id="30033"/>
    <lineage>
        <taxon>Eukaryota</taxon>
        <taxon>Metazoa</taxon>
        <taxon>Ecdysozoa</taxon>
        <taxon>Arthropoda</taxon>
        <taxon>Hexapoda</taxon>
        <taxon>Insecta</taxon>
        <taxon>Pterygota</taxon>
        <taxon>Neoptera</taxon>
        <taxon>Endopterygota</taxon>
        <taxon>Diptera</taxon>
        <taxon>Brachycera</taxon>
        <taxon>Muscomorpha</taxon>
        <taxon>Ephydroidea</taxon>
        <taxon>Drosophilidae</taxon>
        <taxon>Drosophila</taxon>
        <taxon>Sophophora</taxon>
    </lineage>
</organism>
<protein>
    <recommendedName>
        <fullName evidence="5">Probable oligoribonuclease</fullName>
    </recommendedName>
</protein>
<evidence type="ECO:0000256" key="4">
    <source>
        <dbReference type="ARBA" id="ARBA00022839"/>
    </source>
</evidence>
<dbReference type="GO" id="GO:0003676">
    <property type="term" value="F:nucleic acid binding"/>
    <property type="evidence" value="ECO:0007669"/>
    <property type="project" value="InterPro"/>
</dbReference>
<evidence type="ECO:0000256" key="3">
    <source>
        <dbReference type="ARBA" id="ARBA00022801"/>
    </source>
</evidence>
<dbReference type="OrthoDB" id="270189at2759"/>
<feature type="domain" description="Exonuclease" evidence="6">
    <location>
        <begin position="43"/>
        <end position="217"/>
    </location>
</feature>
<keyword evidence="7" id="KW-1185">Reference proteome</keyword>
<keyword evidence="4" id="KW-0269">Exonuclease</keyword>
<dbReference type="InterPro" id="IPR013520">
    <property type="entry name" value="Ribonucl_H"/>
</dbReference>
<dbReference type="GO" id="GO:0000175">
    <property type="term" value="F:3'-5'-RNA exonuclease activity"/>
    <property type="evidence" value="ECO:0007669"/>
    <property type="project" value="InterPro"/>
</dbReference>
<dbReference type="PANTHER" id="PTHR11046">
    <property type="entry name" value="OLIGORIBONUCLEASE, MITOCHONDRIAL"/>
    <property type="match status" value="1"/>
</dbReference>
<dbReference type="FunFam" id="3.30.420.10:FF:000003">
    <property type="entry name" value="Oligoribonuclease"/>
    <property type="match status" value="1"/>
</dbReference>
<evidence type="ECO:0000313" key="7">
    <source>
        <dbReference type="Proteomes" id="UP001652661"/>
    </source>
</evidence>
<dbReference type="Gene3D" id="3.30.420.10">
    <property type="entry name" value="Ribonuclease H-like superfamily/Ribonuclease H"/>
    <property type="match status" value="1"/>
</dbReference>
<dbReference type="GO" id="GO:0005739">
    <property type="term" value="C:mitochondrion"/>
    <property type="evidence" value="ECO:0007669"/>
    <property type="project" value="TreeGrafter"/>
</dbReference>